<feature type="coiled-coil region" evidence="1">
    <location>
        <begin position="493"/>
        <end position="520"/>
    </location>
</feature>
<keyword evidence="4" id="KW-1185">Reference proteome</keyword>
<dbReference type="EMBL" id="CZPT02001300">
    <property type="protein sequence ID" value="SCU69733.1"/>
    <property type="molecule type" value="Genomic_DNA"/>
</dbReference>
<dbReference type="Proteomes" id="UP000195570">
    <property type="component" value="Unassembled WGS sequence"/>
</dbReference>
<name>A0A1G4ICK1_TRYEQ</name>
<evidence type="ECO:0008006" key="5">
    <source>
        <dbReference type="Google" id="ProtNLM"/>
    </source>
</evidence>
<evidence type="ECO:0000256" key="1">
    <source>
        <dbReference type="SAM" id="Coils"/>
    </source>
</evidence>
<dbReference type="RefSeq" id="XP_067080644.1">
    <property type="nucleotide sequence ID" value="XM_067224543.1"/>
</dbReference>
<gene>
    <name evidence="3" type="ORF">TEOVI_000130200</name>
</gene>
<dbReference type="AlphaFoldDB" id="A0A1G4ICK1"/>
<evidence type="ECO:0000256" key="2">
    <source>
        <dbReference type="SAM" id="MobiDB-lite"/>
    </source>
</evidence>
<protein>
    <recommendedName>
        <fullName evidence="5">SH3 domain-containing protein</fullName>
    </recommendedName>
</protein>
<accession>A0A1G4ICK1</accession>
<evidence type="ECO:0000313" key="3">
    <source>
        <dbReference type="EMBL" id="SCU69733.1"/>
    </source>
</evidence>
<sequence length="602" mass="66276">MNLSNRVVAFPYTPPPEAKYANLCLQAKAGEEVQVVRQVGGWAVLKLGERMGLFPLAYTVKKKDVKAGNGESSGVSVGCPLENENGSVTKTDGCPEFFMEGGSVVTDAEPPAQRAVRNHGNLKRPGCDRISLDFHVSGESEVANAADDAECNVLFTRVRCLPDESEREMPDGSGGAETEVIRKGDRTTTGNELRDAACVLSARKLPEETIGRRGKLRKMPQSRHGDMDYRDNFEEAVGELRGQFVELDMEVEWLNSVTDRLQAVRQNLVGACTSRNETCGSQQLQEGENEGKNHGDQFDAATLKQYVSQLQQSLVAYKAKSDTAPASSADGGLAGCEGATATAGKQNGGECTDGFEVPWWWVISAELRAEMQSIRECIWRELETLSYYSGQRQRLCANADRLLCLKTSMDEESWTLKESEDALEVVAPAGTFKIAYGTGSNNSSYLTDSSHENSFVNSNQDTSLSLAPEGSREDVEVVMKEGFVWPASIPGMLDNEKNVAETHQRAIKKYEEKLEKLRKGKGEEAFERMRAMEKLRKALSTGDAALSALLNRLNEKKAFVMRYRNVAAIMEEQLAISRKLLQQKRVNSRGNPKSPQQAEPTN</sequence>
<organism evidence="3 4">
    <name type="scientific">Trypanosoma equiperdum</name>
    <dbReference type="NCBI Taxonomy" id="5694"/>
    <lineage>
        <taxon>Eukaryota</taxon>
        <taxon>Discoba</taxon>
        <taxon>Euglenozoa</taxon>
        <taxon>Kinetoplastea</taxon>
        <taxon>Metakinetoplastina</taxon>
        <taxon>Trypanosomatida</taxon>
        <taxon>Trypanosomatidae</taxon>
        <taxon>Trypanosoma</taxon>
    </lineage>
</organism>
<dbReference type="VEuPathDB" id="TriTrypDB:TEOVI_000130200"/>
<feature type="compositionally biased region" description="Polar residues" evidence="2">
    <location>
        <begin position="584"/>
        <end position="602"/>
    </location>
</feature>
<dbReference type="GeneID" id="92375242"/>
<proteinExistence type="predicted"/>
<feature type="region of interest" description="Disordered" evidence="2">
    <location>
        <begin position="583"/>
        <end position="602"/>
    </location>
</feature>
<keyword evidence="1" id="KW-0175">Coiled coil</keyword>
<evidence type="ECO:0000313" key="4">
    <source>
        <dbReference type="Proteomes" id="UP000195570"/>
    </source>
</evidence>
<comment type="caution">
    <text evidence="3">The sequence shown here is derived from an EMBL/GenBank/DDBJ whole genome shotgun (WGS) entry which is preliminary data.</text>
</comment>
<reference evidence="3" key="1">
    <citation type="submission" date="2016-09" db="EMBL/GenBank/DDBJ databases">
        <authorList>
            <person name="Hebert L."/>
            <person name="Moumen B."/>
        </authorList>
    </citation>
    <scope>NUCLEOTIDE SEQUENCE [LARGE SCALE GENOMIC DNA]</scope>
    <source>
        <strain evidence="3">OVI</strain>
    </source>
</reference>